<dbReference type="AlphaFoldDB" id="A0AAN6VU61"/>
<gene>
    <name evidence="1" type="ORF">C8A00DRAFT_29644</name>
</gene>
<reference evidence="1" key="2">
    <citation type="submission" date="2023-05" db="EMBL/GenBank/DDBJ databases">
        <authorList>
            <consortium name="Lawrence Berkeley National Laboratory"/>
            <person name="Steindorff A."/>
            <person name="Hensen N."/>
            <person name="Bonometti L."/>
            <person name="Westerberg I."/>
            <person name="Brannstrom I.O."/>
            <person name="Guillou S."/>
            <person name="Cros-Aarteil S."/>
            <person name="Calhoun S."/>
            <person name="Haridas S."/>
            <person name="Kuo A."/>
            <person name="Mondo S."/>
            <person name="Pangilinan J."/>
            <person name="Riley R."/>
            <person name="Labutti K."/>
            <person name="Andreopoulos B."/>
            <person name="Lipzen A."/>
            <person name="Chen C."/>
            <person name="Yanf M."/>
            <person name="Daum C."/>
            <person name="Ng V."/>
            <person name="Clum A."/>
            <person name="Ohm R."/>
            <person name="Martin F."/>
            <person name="Silar P."/>
            <person name="Natvig D."/>
            <person name="Lalanne C."/>
            <person name="Gautier V."/>
            <person name="Ament-Velasquez S.L."/>
            <person name="Kruys A."/>
            <person name="Hutchinson M.I."/>
            <person name="Powell A.J."/>
            <person name="Barry K."/>
            <person name="Miller A.N."/>
            <person name="Grigoriev I.V."/>
            <person name="Debuchy R."/>
            <person name="Gladieux P."/>
            <person name="Thoren M.H."/>
            <person name="Johannesson H."/>
        </authorList>
    </citation>
    <scope>NUCLEOTIDE SEQUENCE</scope>
    <source>
        <strain evidence="1">CBS 538.74</strain>
    </source>
</reference>
<organism evidence="1 2">
    <name type="scientific">Chaetomidium leptoderma</name>
    <dbReference type="NCBI Taxonomy" id="669021"/>
    <lineage>
        <taxon>Eukaryota</taxon>
        <taxon>Fungi</taxon>
        <taxon>Dikarya</taxon>
        <taxon>Ascomycota</taxon>
        <taxon>Pezizomycotina</taxon>
        <taxon>Sordariomycetes</taxon>
        <taxon>Sordariomycetidae</taxon>
        <taxon>Sordariales</taxon>
        <taxon>Chaetomiaceae</taxon>
        <taxon>Chaetomidium</taxon>
    </lineage>
</organism>
<protein>
    <submittedName>
        <fullName evidence="1">Uncharacterized protein</fullName>
    </submittedName>
</protein>
<proteinExistence type="predicted"/>
<comment type="caution">
    <text evidence="1">The sequence shown here is derived from an EMBL/GenBank/DDBJ whole genome shotgun (WGS) entry which is preliminary data.</text>
</comment>
<accession>A0AAN6VU61</accession>
<keyword evidence="2" id="KW-1185">Reference proteome</keyword>
<dbReference type="Proteomes" id="UP001302745">
    <property type="component" value="Unassembled WGS sequence"/>
</dbReference>
<reference evidence="1" key="1">
    <citation type="journal article" date="2023" name="Mol. Phylogenet. Evol.">
        <title>Genome-scale phylogeny and comparative genomics of the fungal order Sordariales.</title>
        <authorList>
            <person name="Hensen N."/>
            <person name="Bonometti L."/>
            <person name="Westerberg I."/>
            <person name="Brannstrom I.O."/>
            <person name="Guillou S."/>
            <person name="Cros-Aarteil S."/>
            <person name="Calhoun S."/>
            <person name="Haridas S."/>
            <person name="Kuo A."/>
            <person name="Mondo S."/>
            <person name="Pangilinan J."/>
            <person name="Riley R."/>
            <person name="LaButti K."/>
            <person name="Andreopoulos B."/>
            <person name="Lipzen A."/>
            <person name="Chen C."/>
            <person name="Yan M."/>
            <person name="Daum C."/>
            <person name="Ng V."/>
            <person name="Clum A."/>
            <person name="Steindorff A."/>
            <person name="Ohm R.A."/>
            <person name="Martin F."/>
            <person name="Silar P."/>
            <person name="Natvig D.O."/>
            <person name="Lalanne C."/>
            <person name="Gautier V."/>
            <person name="Ament-Velasquez S.L."/>
            <person name="Kruys A."/>
            <person name="Hutchinson M.I."/>
            <person name="Powell A.J."/>
            <person name="Barry K."/>
            <person name="Miller A.N."/>
            <person name="Grigoriev I.V."/>
            <person name="Debuchy R."/>
            <person name="Gladieux P."/>
            <person name="Hiltunen Thoren M."/>
            <person name="Johannesson H."/>
        </authorList>
    </citation>
    <scope>NUCLEOTIDE SEQUENCE</scope>
    <source>
        <strain evidence="1">CBS 538.74</strain>
    </source>
</reference>
<name>A0AAN6VU61_9PEZI</name>
<evidence type="ECO:0000313" key="1">
    <source>
        <dbReference type="EMBL" id="KAK4157495.1"/>
    </source>
</evidence>
<dbReference type="EMBL" id="MU856850">
    <property type="protein sequence ID" value="KAK4157495.1"/>
    <property type="molecule type" value="Genomic_DNA"/>
</dbReference>
<evidence type="ECO:0000313" key="2">
    <source>
        <dbReference type="Proteomes" id="UP001302745"/>
    </source>
</evidence>
<sequence length="68" mass="8055">MAGKFLSPYSPRRRRSARLVVIWVSLFLFILWMTRRISTRQPETAKPYVDDFVRPGRMVKDRGVGEEQ</sequence>